<dbReference type="PANTHER" id="PTHR43806:SF66">
    <property type="entry name" value="SERIN ENDOPEPTIDASE"/>
    <property type="match status" value="1"/>
</dbReference>
<dbReference type="EMBL" id="LWDF02000769">
    <property type="protein sequence ID" value="KAE8242773.1"/>
    <property type="molecule type" value="Genomic_DNA"/>
</dbReference>
<feature type="region of interest" description="Disordered" evidence="11">
    <location>
        <begin position="123"/>
        <end position="149"/>
    </location>
</feature>
<keyword evidence="6 9" id="KW-0378">Hydrolase</keyword>
<feature type="active site" description="Charge relay system" evidence="8 9">
    <location>
        <position position="560"/>
    </location>
</feature>
<dbReference type="InterPro" id="IPR000209">
    <property type="entry name" value="Peptidase_S8/S53_dom"/>
</dbReference>
<evidence type="ECO:0000256" key="1">
    <source>
        <dbReference type="ARBA" id="ARBA00011073"/>
    </source>
</evidence>
<dbReference type="Proteomes" id="UP000077521">
    <property type="component" value="Unassembled WGS sequence"/>
</dbReference>
<dbReference type="AlphaFoldDB" id="A0A177TTK2"/>
<feature type="domain" description="Peptidase S8/S53" evidence="13">
    <location>
        <begin position="174"/>
        <end position="603"/>
    </location>
</feature>
<evidence type="ECO:0000259" key="14">
    <source>
        <dbReference type="Pfam" id="PF02225"/>
    </source>
</evidence>
<dbReference type="InterPro" id="IPR046450">
    <property type="entry name" value="PA_dom_sf"/>
</dbReference>
<dbReference type="PROSITE" id="PS00136">
    <property type="entry name" value="SUBTILASE_ASP"/>
    <property type="match status" value="1"/>
</dbReference>
<dbReference type="Gene3D" id="3.40.50.200">
    <property type="entry name" value="Peptidase S8/S53 domain"/>
    <property type="match status" value="2"/>
</dbReference>
<evidence type="ECO:0008006" key="18">
    <source>
        <dbReference type="Google" id="ProtNLM"/>
    </source>
</evidence>
<reference evidence="16" key="2">
    <citation type="journal article" date="2019" name="IMA Fungus">
        <title>Genome sequencing and comparison of five Tilletia species to identify candidate genes for the detection of regulated species infecting wheat.</title>
        <authorList>
            <person name="Nguyen H.D.T."/>
            <person name="Sultana T."/>
            <person name="Kesanakurti P."/>
            <person name="Hambleton S."/>
        </authorList>
    </citation>
    <scope>NUCLEOTIDE SEQUENCE</scope>
    <source>
        <strain evidence="16">DAOMC 236416</strain>
    </source>
</reference>
<keyword evidence="17" id="KW-1185">Reference proteome</keyword>
<feature type="compositionally biased region" description="Polar residues" evidence="11">
    <location>
        <begin position="123"/>
        <end position="136"/>
    </location>
</feature>
<dbReference type="InterPro" id="IPR013783">
    <property type="entry name" value="Ig-like_fold"/>
</dbReference>
<keyword evidence="7 9" id="KW-0720">Serine protease</keyword>
<dbReference type="PANTHER" id="PTHR43806">
    <property type="entry name" value="PEPTIDASE S8"/>
    <property type="match status" value="1"/>
</dbReference>
<evidence type="ECO:0000256" key="4">
    <source>
        <dbReference type="ARBA" id="ARBA00022670"/>
    </source>
</evidence>
<dbReference type="InterPro" id="IPR050131">
    <property type="entry name" value="Peptidase_S8_subtilisin-like"/>
</dbReference>
<dbReference type="SUPFAM" id="SSF52743">
    <property type="entry name" value="Subtilisin-like"/>
    <property type="match status" value="1"/>
</dbReference>
<keyword evidence="3" id="KW-0964">Secreted</keyword>
<dbReference type="InterPro" id="IPR003137">
    <property type="entry name" value="PA_domain"/>
</dbReference>
<dbReference type="Pfam" id="PF02225">
    <property type="entry name" value="PA"/>
    <property type="match status" value="1"/>
</dbReference>
<feature type="active site" description="Charge relay system" evidence="8 9">
    <location>
        <position position="242"/>
    </location>
</feature>
<accession>A0A177TTK2</accession>
<dbReference type="InterPro" id="IPR023827">
    <property type="entry name" value="Peptidase_S8_Asp-AS"/>
</dbReference>
<dbReference type="InterPro" id="IPR023828">
    <property type="entry name" value="Peptidase_S8_Ser-AS"/>
</dbReference>
<evidence type="ECO:0000256" key="6">
    <source>
        <dbReference type="ARBA" id="ARBA00022801"/>
    </source>
</evidence>
<gene>
    <name evidence="16" type="ORF">A4X13_0g7017</name>
</gene>
<evidence type="ECO:0000313" key="16">
    <source>
        <dbReference type="EMBL" id="KAE8242773.1"/>
    </source>
</evidence>
<dbReference type="PROSITE" id="PS51892">
    <property type="entry name" value="SUBTILASE"/>
    <property type="match status" value="1"/>
</dbReference>
<evidence type="ECO:0000256" key="7">
    <source>
        <dbReference type="ARBA" id="ARBA00022825"/>
    </source>
</evidence>
<evidence type="ECO:0000256" key="10">
    <source>
        <dbReference type="RuleBase" id="RU003355"/>
    </source>
</evidence>
<dbReference type="Pfam" id="PF00082">
    <property type="entry name" value="Peptidase_S8"/>
    <property type="match status" value="1"/>
</dbReference>
<dbReference type="Gene3D" id="2.60.40.10">
    <property type="entry name" value="Immunoglobulins"/>
    <property type="match status" value="1"/>
</dbReference>
<proteinExistence type="inferred from homology"/>
<dbReference type="Pfam" id="PF06280">
    <property type="entry name" value="fn3_5"/>
    <property type="match status" value="1"/>
</dbReference>
<evidence type="ECO:0000256" key="2">
    <source>
        <dbReference type="ARBA" id="ARBA00022512"/>
    </source>
</evidence>
<evidence type="ECO:0000259" key="15">
    <source>
        <dbReference type="Pfam" id="PF06280"/>
    </source>
</evidence>
<dbReference type="GO" id="GO:0005615">
    <property type="term" value="C:extracellular space"/>
    <property type="evidence" value="ECO:0007669"/>
    <property type="project" value="TreeGrafter"/>
</dbReference>
<feature type="domain" description="PA" evidence="14">
    <location>
        <begin position="410"/>
        <end position="467"/>
    </location>
</feature>
<dbReference type="InterPro" id="IPR015500">
    <property type="entry name" value="Peptidase_S8_subtilisin-rel"/>
</dbReference>
<organism evidence="16 17">
    <name type="scientific">Tilletia indica</name>
    <dbReference type="NCBI Taxonomy" id="43049"/>
    <lineage>
        <taxon>Eukaryota</taxon>
        <taxon>Fungi</taxon>
        <taxon>Dikarya</taxon>
        <taxon>Basidiomycota</taxon>
        <taxon>Ustilaginomycotina</taxon>
        <taxon>Exobasidiomycetes</taxon>
        <taxon>Tilletiales</taxon>
        <taxon>Tilletiaceae</taxon>
        <taxon>Tilletia</taxon>
    </lineage>
</organism>
<evidence type="ECO:0000259" key="13">
    <source>
        <dbReference type="Pfam" id="PF00082"/>
    </source>
</evidence>
<dbReference type="GO" id="GO:0016020">
    <property type="term" value="C:membrane"/>
    <property type="evidence" value="ECO:0007669"/>
    <property type="project" value="InterPro"/>
</dbReference>
<evidence type="ECO:0000256" key="9">
    <source>
        <dbReference type="PROSITE-ProRule" id="PRU01240"/>
    </source>
</evidence>
<sequence length="924" mass="98675">MRFLLPFLILQQAIPAFAGLRGDDIVPNAFIVKFKNSGQSVSGNDHTASIDDSVHTAFESFLGQASVDFKTNFKFTDKSLFHGYSVNLANAADVAALHSFGETDAVYPVRRIKLTHSKRGVSINSRKSVKSQNSDSAAPVTVPATNMSSGPIPDTFSPHLMTGVDKLHAQNYFGKSAIVGVIDSGIDHHHDAFNQHRGYGNTCFGQKGCPIGGGRSFLDDASNSSISNDPQIHCPATGDAGHGTHTAGTIVASPRDRNCPGVIPDGQVYAYRVFGCDGGGQNDVLMAAMQQAVHDKVDIISMSIGGPGIFSYGEPLGELATSIMRNTGIPVVISAGNDGNSGLFFPSSPAGARDVIGVGSINNNMRSGFTAKITFNGGSKDIVYMTGNEWALNGTKTWPVYVTSKIPNVESDGCDDLPDDTPDLSKYVVVMARGVCGLDKKTDSAHKKGAKLVLFYNNPGKAPGTSDGSYWPSPRSAMLSWEDGMVITGQIAKGPVTIDFTASKAIAVEDTLTGGNPSDFSQYGPTMDLRMATSVSGVGTQILSTYPINAGRYVTLIGTSMSCPQVAGITALFQTIKGKSETPLQIRSVLTTTATPVAYNRSLNVLDSVARQGGGLVNAFKAVNTPTRVWPDRIELNDTAYFNGTQTLTITNVGKEEQKFTTSHLPAGTVYTFDNSNKFIINEFPLVPVNEDQAQLTFSPTSFTLAPGKSQAVVVTVKAPAPSQSTLPVFSGYAQFQSNLEMGTLTVPYLGVAGSMHEIHVFNTTLNTDGNRTPLFIDSNNTVIKDDNFTYVITSDDTPPGVALNFTITVGSARVTLELVYANTTFVPTIPSATVTKTTTAPQPLRKEERVGILDDEPISRGMIDGGVITASFGPSWDDDKDQKHNVTSGHYRLLVRGQKLFTLGDKEVDFESWLSPAFYVKRT</sequence>
<feature type="signal peptide" evidence="12">
    <location>
        <begin position="1"/>
        <end position="18"/>
    </location>
</feature>
<dbReference type="GO" id="GO:0006508">
    <property type="term" value="P:proteolysis"/>
    <property type="evidence" value="ECO:0007669"/>
    <property type="project" value="UniProtKB-KW"/>
</dbReference>
<feature type="active site" description="Charge relay system" evidence="8 9">
    <location>
        <position position="183"/>
    </location>
</feature>
<evidence type="ECO:0000313" key="17">
    <source>
        <dbReference type="Proteomes" id="UP000077521"/>
    </source>
</evidence>
<comment type="similarity">
    <text evidence="1 9 10">Belongs to the peptidase S8 family.</text>
</comment>
<evidence type="ECO:0000256" key="3">
    <source>
        <dbReference type="ARBA" id="ARBA00022525"/>
    </source>
</evidence>
<comment type="caution">
    <text evidence="16">The sequence shown here is derived from an EMBL/GenBank/DDBJ whole genome shotgun (WGS) entry which is preliminary data.</text>
</comment>
<dbReference type="InterPro" id="IPR036852">
    <property type="entry name" value="Peptidase_S8/S53_dom_sf"/>
</dbReference>
<evidence type="ECO:0000256" key="8">
    <source>
        <dbReference type="PIRSR" id="PIRSR615500-1"/>
    </source>
</evidence>
<evidence type="ECO:0000256" key="12">
    <source>
        <dbReference type="SAM" id="SignalP"/>
    </source>
</evidence>
<name>A0A177TTK2_9BASI</name>
<dbReference type="PROSITE" id="PS00138">
    <property type="entry name" value="SUBTILASE_SER"/>
    <property type="match status" value="1"/>
</dbReference>
<evidence type="ECO:0000256" key="11">
    <source>
        <dbReference type="SAM" id="MobiDB-lite"/>
    </source>
</evidence>
<keyword evidence="2" id="KW-0134">Cell wall</keyword>
<reference evidence="16" key="1">
    <citation type="submission" date="2016-04" db="EMBL/GenBank/DDBJ databases">
        <authorList>
            <person name="Nguyen H.D."/>
            <person name="Samba Siva P."/>
            <person name="Cullis J."/>
            <person name="Levesque C.A."/>
            <person name="Hambleton S."/>
        </authorList>
    </citation>
    <scope>NUCLEOTIDE SEQUENCE</scope>
    <source>
        <strain evidence="16">DAOMC 236416</strain>
    </source>
</reference>
<feature type="chain" id="PRO_5043624090" description="Peptidase S8/S53 domain-containing protein" evidence="12">
    <location>
        <begin position="19"/>
        <end position="924"/>
    </location>
</feature>
<dbReference type="PRINTS" id="PR00723">
    <property type="entry name" value="SUBTILISIN"/>
</dbReference>
<dbReference type="GO" id="GO:0004252">
    <property type="term" value="F:serine-type endopeptidase activity"/>
    <property type="evidence" value="ECO:0007669"/>
    <property type="project" value="UniProtKB-UniRule"/>
</dbReference>
<keyword evidence="4 9" id="KW-0645">Protease</keyword>
<feature type="domain" description="C5a peptidase/Subtilisin-like protease SBT2-like Fn3-like" evidence="15">
    <location>
        <begin position="634"/>
        <end position="750"/>
    </location>
</feature>
<dbReference type="SUPFAM" id="SSF52025">
    <property type="entry name" value="PA domain"/>
    <property type="match status" value="1"/>
</dbReference>
<evidence type="ECO:0000256" key="5">
    <source>
        <dbReference type="ARBA" id="ARBA00022729"/>
    </source>
</evidence>
<dbReference type="InterPro" id="IPR010435">
    <property type="entry name" value="C5a/SBT2-like_Fn3"/>
</dbReference>
<protein>
    <recommendedName>
        <fullName evidence="18">Peptidase S8/S53 domain-containing protein</fullName>
    </recommendedName>
</protein>
<keyword evidence="5 12" id="KW-0732">Signal</keyword>